<reference evidence="1" key="1">
    <citation type="submission" date="2018-02" db="EMBL/GenBank/DDBJ databases">
        <title>Rhizophora mucronata_Transcriptome.</title>
        <authorList>
            <person name="Meera S.P."/>
            <person name="Sreeshan A."/>
            <person name="Augustine A."/>
        </authorList>
    </citation>
    <scope>NUCLEOTIDE SEQUENCE</scope>
    <source>
        <tissue evidence="1">Leaf</tissue>
    </source>
</reference>
<organism evidence="1">
    <name type="scientific">Rhizophora mucronata</name>
    <name type="common">Asiatic mangrove</name>
    <dbReference type="NCBI Taxonomy" id="61149"/>
    <lineage>
        <taxon>Eukaryota</taxon>
        <taxon>Viridiplantae</taxon>
        <taxon>Streptophyta</taxon>
        <taxon>Embryophyta</taxon>
        <taxon>Tracheophyta</taxon>
        <taxon>Spermatophyta</taxon>
        <taxon>Magnoliopsida</taxon>
        <taxon>eudicotyledons</taxon>
        <taxon>Gunneridae</taxon>
        <taxon>Pentapetalae</taxon>
        <taxon>rosids</taxon>
        <taxon>fabids</taxon>
        <taxon>Malpighiales</taxon>
        <taxon>Rhizophoraceae</taxon>
        <taxon>Rhizophora</taxon>
    </lineage>
</organism>
<sequence>MLLHKIPPLEQELQSVPKMDLHKSTRLFHLEKKD</sequence>
<proteinExistence type="predicted"/>
<dbReference type="AlphaFoldDB" id="A0A2P2PEH7"/>
<accession>A0A2P2PEH7</accession>
<name>A0A2P2PEH7_RHIMU</name>
<evidence type="ECO:0000313" key="1">
    <source>
        <dbReference type="EMBL" id="MBX53125.1"/>
    </source>
</evidence>
<dbReference type="EMBL" id="GGEC01072641">
    <property type="protein sequence ID" value="MBX53125.1"/>
    <property type="molecule type" value="Transcribed_RNA"/>
</dbReference>
<protein>
    <submittedName>
        <fullName evidence="1">Uncharacterized protein</fullName>
    </submittedName>
</protein>